<evidence type="ECO:0000256" key="4">
    <source>
        <dbReference type="ARBA" id="ARBA00022452"/>
    </source>
</evidence>
<evidence type="ECO:0000313" key="9">
    <source>
        <dbReference type="EMBL" id="XDK26272.1"/>
    </source>
</evidence>
<keyword evidence="7" id="KW-0998">Cell outer membrane</keyword>
<keyword evidence="8" id="KW-0732">Signal</keyword>
<sequence length="437" mass="49294">MKWKPLAIFCSCAIWTLPSYSQTLEQAVSMALATNPELKSTFNQFESMRYDHRAADGAYLPKIDLEAGIGREIIDPTTSSGDERTNLTRKDATVSLTQLIWDGSNTINDKGRTAAEAEAQRYQLIADAQDMALQVTKAYLDAVQAQQVLFLTESNLATHKDIYKDIKRRVESGLGSTADLTQIETRVSKAHANLLAAQNNLFDAHTEYQNLVGVEPRGLRYPRVDQTKIPHSNHEATEIAYQHHPVIKVAQSDIDAAHYQYKQSKSGYYPTFTFEASNSWLDDASGDVGSSTELSAMLRMRYNLYNGGTDMANAKSSAYQLNKSKDLLESAYRQVKQGLSLSWSALDLTSQQKDFLADQVDYASETVIAYDKQYRIGKRTLLDLLNTEDELFEARRSYVEAQFSEQYAKYRVLNATGQLLDTLRVDTPEEWNKEVEY</sequence>
<dbReference type="InterPro" id="IPR051906">
    <property type="entry name" value="TolC-like"/>
</dbReference>
<dbReference type="KEGG" id="vih:AB0763_06460"/>
<feature type="chain" id="PRO_5044254294" evidence="8">
    <location>
        <begin position="22"/>
        <end position="437"/>
    </location>
</feature>
<dbReference type="Pfam" id="PF02321">
    <property type="entry name" value="OEP"/>
    <property type="match status" value="2"/>
</dbReference>
<dbReference type="PANTHER" id="PTHR30026">
    <property type="entry name" value="OUTER MEMBRANE PROTEIN TOLC"/>
    <property type="match status" value="1"/>
</dbReference>
<dbReference type="GO" id="GO:1990281">
    <property type="term" value="C:efflux pump complex"/>
    <property type="evidence" value="ECO:0007669"/>
    <property type="project" value="TreeGrafter"/>
</dbReference>
<keyword evidence="6" id="KW-0472">Membrane</keyword>
<proteinExistence type="inferred from homology"/>
<evidence type="ECO:0000256" key="2">
    <source>
        <dbReference type="ARBA" id="ARBA00007613"/>
    </source>
</evidence>
<dbReference type="Gene3D" id="1.20.1600.10">
    <property type="entry name" value="Outer membrane efflux proteins (OEP)"/>
    <property type="match status" value="1"/>
</dbReference>
<organism evidence="9">
    <name type="scientific">Vibrio sp. HB236076</name>
    <dbReference type="NCBI Taxonomy" id="3232307"/>
    <lineage>
        <taxon>Bacteria</taxon>
        <taxon>Pseudomonadati</taxon>
        <taxon>Pseudomonadota</taxon>
        <taxon>Gammaproteobacteria</taxon>
        <taxon>Vibrionales</taxon>
        <taxon>Vibrionaceae</taxon>
        <taxon>Vibrio</taxon>
    </lineage>
</organism>
<evidence type="ECO:0000256" key="6">
    <source>
        <dbReference type="ARBA" id="ARBA00023136"/>
    </source>
</evidence>
<evidence type="ECO:0000256" key="1">
    <source>
        <dbReference type="ARBA" id="ARBA00004442"/>
    </source>
</evidence>
<dbReference type="GO" id="GO:0015288">
    <property type="term" value="F:porin activity"/>
    <property type="evidence" value="ECO:0007669"/>
    <property type="project" value="TreeGrafter"/>
</dbReference>
<keyword evidence="4" id="KW-1134">Transmembrane beta strand</keyword>
<dbReference type="SUPFAM" id="SSF56954">
    <property type="entry name" value="Outer membrane efflux proteins (OEP)"/>
    <property type="match status" value="1"/>
</dbReference>
<evidence type="ECO:0000256" key="5">
    <source>
        <dbReference type="ARBA" id="ARBA00022692"/>
    </source>
</evidence>
<dbReference type="PANTHER" id="PTHR30026:SF22">
    <property type="entry name" value="OUTER MEMBRANE EFFLUX PROTEIN"/>
    <property type="match status" value="1"/>
</dbReference>
<accession>A0AB39HFS0</accession>
<dbReference type="RefSeq" id="WP_306101559.1">
    <property type="nucleotide sequence ID" value="NZ_CP162601.1"/>
</dbReference>
<dbReference type="EMBL" id="CP162601">
    <property type="protein sequence ID" value="XDK26272.1"/>
    <property type="molecule type" value="Genomic_DNA"/>
</dbReference>
<keyword evidence="5" id="KW-0812">Transmembrane</keyword>
<dbReference type="InterPro" id="IPR010130">
    <property type="entry name" value="T1SS_OMP_TolC"/>
</dbReference>
<dbReference type="GO" id="GO:0009279">
    <property type="term" value="C:cell outer membrane"/>
    <property type="evidence" value="ECO:0007669"/>
    <property type="project" value="UniProtKB-SubCell"/>
</dbReference>
<comment type="similarity">
    <text evidence="2">Belongs to the outer membrane factor (OMF) (TC 1.B.17) family.</text>
</comment>
<dbReference type="AlphaFoldDB" id="A0AB39HFS0"/>
<keyword evidence="3" id="KW-0813">Transport</keyword>
<dbReference type="NCBIfam" id="TIGR01844">
    <property type="entry name" value="type_I_sec_TolC"/>
    <property type="match status" value="1"/>
</dbReference>
<name>A0AB39HFS0_9VIBR</name>
<reference evidence="9" key="1">
    <citation type="submission" date="2024-07" db="EMBL/GenBank/DDBJ databases">
        <title>Genome Analysis of a Potential Novel Vibrio Species Secreting pH- and Thermo-stable Alginate Lyase and its Application in Producing Alginate Oligosaccharides.</title>
        <authorList>
            <person name="Huang H."/>
            <person name="Bao K."/>
        </authorList>
    </citation>
    <scope>NUCLEOTIDE SEQUENCE</scope>
    <source>
        <strain evidence="9">HB236076</strain>
    </source>
</reference>
<protein>
    <submittedName>
        <fullName evidence="9">TolC family outer membrane protein</fullName>
    </submittedName>
</protein>
<comment type="subcellular location">
    <subcellularLocation>
        <location evidence="1">Cell outer membrane</location>
    </subcellularLocation>
</comment>
<gene>
    <name evidence="9" type="ORF">AB0763_06460</name>
</gene>
<evidence type="ECO:0000256" key="3">
    <source>
        <dbReference type="ARBA" id="ARBA00022448"/>
    </source>
</evidence>
<evidence type="ECO:0000256" key="8">
    <source>
        <dbReference type="SAM" id="SignalP"/>
    </source>
</evidence>
<evidence type="ECO:0000256" key="7">
    <source>
        <dbReference type="ARBA" id="ARBA00023237"/>
    </source>
</evidence>
<dbReference type="GO" id="GO:0015562">
    <property type="term" value="F:efflux transmembrane transporter activity"/>
    <property type="evidence" value="ECO:0007669"/>
    <property type="project" value="InterPro"/>
</dbReference>
<dbReference type="InterPro" id="IPR003423">
    <property type="entry name" value="OMP_efflux"/>
</dbReference>
<feature type="signal peptide" evidence="8">
    <location>
        <begin position="1"/>
        <end position="21"/>
    </location>
</feature>